<dbReference type="Pfam" id="PF01484">
    <property type="entry name" value="Col_cuticle_N"/>
    <property type="match status" value="1"/>
</dbReference>
<dbReference type="InterPro" id="IPR008160">
    <property type="entry name" value="Collagen"/>
</dbReference>
<name>A0A183C7I8_GLOPA</name>
<dbReference type="PANTHER" id="PTHR24637:SF388">
    <property type="entry name" value="NEMATODE CUTICLE COLLAGEN N-TERMINAL DOMAIN-CONTAINING PROTEIN"/>
    <property type="match status" value="1"/>
</dbReference>
<evidence type="ECO:0000256" key="1">
    <source>
        <dbReference type="ARBA" id="ARBA00022737"/>
    </source>
</evidence>
<keyword evidence="5" id="KW-1185">Reference proteome</keyword>
<keyword evidence="3" id="KW-0812">Transmembrane</keyword>
<evidence type="ECO:0000313" key="5">
    <source>
        <dbReference type="Proteomes" id="UP000050741"/>
    </source>
</evidence>
<feature type="domain" description="Nematode cuticle collagen N-terminal" evidence="4">
    <location>
        <begin position="18"/>
        <end position="70"/>
    </location>
</feature>
<dbReference type="GO" id="GO:0042302">
    <property type="term" value="F:structural constituent of cuticle"/>
    <property type="evidence" value="ECO:0007669"/>
    <property type="project" value="InterPro"/>
</dbReference>
<feature type="transmembrane region" description="Helical" evidence="3">
    <location>
        <begin position="20"/>
        <end position="42"/>
    </location>
</feature>
<accession>A0A183C7I8</accession>
<dbReference type="Proteomes" id="UP000050741">
    <property type="component" value="Unassembled WGS sequence"/>
</dbReference>
<feature type="compositionally biased region" description="Low complexity" evidence="2">
    <location>
        <begin position="205"/>
        <end position="214"/>
    </location>
</feature>
<feature type="compositionally biased region" description="Low complexity" evidence="2">
    <location>
        <begin position="146"/>
        <end position="156"/>
    </location>
</feature>
<reference evidence="5" key="1">
    <citation type="submission" date="2014-05" db="EMBL/GenBank/DDBJ databases">
        <title>The genome and life-stage specific transcriptomes of Globodera pallida elucidate key aspects of plant parasitism by a cyst nematode.</title>
        <authorList>
            <person name="Cotton J.A."/>
            <person name="Lilley C.J."/>
            <person name="Jones L.M."/>
            <person name="Kikuchi T."/>
            <person name="Reid A.J."/>
            <person name="Thorpe P."/>
            <person name="Tsai I.J."/>
            <person name="Beasley H."/>
            <person name="Blok V."/>
            <person name="Cock P.J.A."/>
            <person name="Van den Akker S.E."/>
            <person name="Holroyd N."/>
            <person name="Hunt M."/>
            <person name="Mantelin S."/>
            <person name="Naghra H."/>
            <person name="Pain A."/>
            <person name="Palomares-Rius J.E."/>
            <person name="Zarowiecki M."/>
            <person name="Berriman M."/>
            <person name="Jones J.T."/>
            <person name="Urwin P.E."/>
        </authorList>
    </citation>
    <scope>NUCLEOTIDE SEQUENCE [LARGE SCALE GENOMIC DNA]</scope>
    <source>
        <strain evidence="5">Lindley</strain>
    </source>
</reference>
<evidence type="ECO:0000259" key="4">
    <source>
        <dbReference type="SMART" id="SM01088"/>
    </source>
</evidence>
<keyword evidence="3" id="KW-0472">Membrane</keyword>
<proteinExistence type="predicted"/>
<keyword evidence="1" id="KW-0677">Repeat</keyword>
<keyword evidence="3" id="KW-1133">Transmembrane helix</keyword>
<dbReference type="PANTHER" id="PTHR24637">
    <property type="entry name" value="COLLAGEN"/>
    <property type="match status" value="1"/>
</dbReference>
<sequence length="226" mass="22675">MPFLSPSSLSSLTARTRLVALTVSGASTVFIGLSLIASVWILNDINALHSEVMVDIEEFENVVSKAWNGMSDFQRAEEREDDEESAGEKPSQPGRPKRQYGFMPSYSSAYVMRQPSCNCAARATKCPSGPPGPAGESGLPGGPLGNNGSPGQPGQAGQRGKGLPGPKGSNGPIGPIGQPGQPGAPAATGAPGLMGRPGSPGLTGALGSPSSMGPPGAPGMPGQDAG</sequence>
<dbReference type="InterPro" id="IPR002486">
    <property type="entry name" value="Col_cuticle_N"/>
</dbReference>
<feature type="region of interest" description="Disordered" evidence="2">
    <location>
        <begin position="74"/>
        <end position="102"/>
    </location>
</feature>
<dbReference type="WBParaSite" id="GPLIN_000883400">
    <property type="protein sequence ID" value="GPLIN_000883400"/>
    <property type="gene ID" value="GPLIN_000883400"/>
</dbReference>
<organism evidence="5 6">
    <name type="scientific">Globodera pallida</name>
    <name type="common">Potato cyst nematode worm</name>
    <name type="synonym">Heterodera pallida</name>
    <dbReference type="NCBI Taxonomy" id="36090"/>
    <lineage>
        <taxon>Eukaryota</taxon>
        <taxon>Metazoa</taxon>
        <taxon>Ecdysozoa</taxon>
        <taxon>Nematoda</taxon>
        <taxon>Chromadorea</taxon>
        <taxon>Rhabditida</taxon>
        <taxon>Tylenchina</taxon>
        <taxon>Tylenchomorpha</taxon>
        <taxon>Tylenchoidea</taxon>
        <taxon>Heteroderidae</taxon>
        <taxon>Heteroderinae</taxon>
        <taxon>Globodera</taxon>
    </lineage>
</organism>
<protein>
    <submittedName>
        <fullName evidence="6">Col_cuticle_N domain-containing protein</fullName>
    </submittedName>
</protein>
<dbReference type="AlphaFoldDB" id="A0A183C7I8"/>
<reference evidence="6" key="2">
    <citation type="submission" date="2016-06" db="UniProtKB">
        <authorList>
            <consortium name="WormBaseParasite"/>
        </authorList>
    </citation>
    <scope>IDENTIFICATION</scope>
</reference>
<feature type="region of interest" description="Disordered" evidence="2">
    <location>
        <begin position="125"/>
        <end position="226"/>
    </location>
</feature>
<evidence type="ECO:0000313" key="6">
    <source>
        <dbReference type="WBParaSite" id="GPLIN_000883400"/>
    </source>
</evidence>
<evidence type="ECO:0000256" key="3">
    <source>
        <dbReference type="SAM" id="Phobius"/>
    </source>
</evidence>
<feature type="compositionally biased region" description="Low complexity" evidence="2">
    <location>
        <begin position="172"/>
        <end position="191"/>
    </location>
</feature>
<evidence type="ECO:0000256" key="2">
    <source>
        <dbReference type="SAM" id="MobiDB-lite"/>
    </source>
</evidence>
<dbReference type="SMART" id="SM01088">
    <property type="entry name" value="Col_cuticle_N"/>
    <property type="match status" value="1"/>
</dbReference>
<dbReference type="Pfam" id="PF01391">
    <property type="entry name" value="Collagen"/>
    <property type="match status" value="1"/>
</dbReference>